<evidence type="ECO:0000313" key="1">
    <source>
        <dbReference type="EMBL" id="DAD84313.1"/>
    </source>
</evidence>
<proteinExistence type="predicted"/>
<name>A0A8S5MPR0_9CAUD</name>
<protein>
    <submittedName>
        <fullName evidence="1">Uncharacterized protein</fullName>
    </submittedName>
</protein>
<dbReference type="EMBL" id="BK014957">
    <property type="protein sequence ID" value="DAD84313.1"/>
    <property type="molecule type" value="Genomic_DNA"/>
</dbReference>
<reference evidence="1" key="1">
    <citation type="journal article" date="2021" name="Proc. Natl. Acad. Sci. U.S.A.">
        <title>A Catalog of Tens of Thousands of Viruses from Human Metagenomes Reveals Hidden Associations with Chronic Diseases.</title>
        <authorList>
            <person name="Tisza M.J."/>
            <person name="Buck C.B."/>
        </authorList>
    </citation>
    <scope>NUCLEOTIDE SEQUENCE</scope>
    <source>
        <strain evidence="1">CtaLC6</strain>
    </source>
</reference>
<sequence>MMKNFVVSELLSIFAMLFEHRIFEHRISEQECDISPILLAWYRGFLFLLLS</sequence>
<accession>A0A8S5MPR0</accession>
<organism evidence="1">
    <name type="scientific">Siphoviridae sp. ctaLC6</name>
    <dbReference type="NCBI Taxonomy" id="2826387"/>
    <lineage>
        <taxon>Viruses</taxon>
        <taxon>Duplodnaviria</taxon>
        <taxon>Heunggongvirae</taxon>
        <taxon>Uroviricota</taxon>
        <taxon>Caudoviricetes</taxon>
    </lineage>
</organism>